<sequence length="170" mass="18375">MSDDARPAQGQIPYERWTDDALREVVARSLDLAGSKGLPGDHHFYLTFRTDHPGTRVPGHLKAKYPQEMTVVLQHQFEALVVDRAAGFFSVRLYFGGVPATLVVPFAALTGFADPSVRYGLRFQPQMEAAAAPAPEAAPAAEPAPAPVAAVEAPAQVVSLDAFRRRPARD</sequence>
<dbReference type="InterPro" id="IPR007481">
    <property type="entry name" value="SspB"/>
</dbReference>
<dbReference type="RefSeq" id="WP_164696507.1">
    <property type="nucleotide sequence ID" value="NZ_JAAIKB010000010.1"/>
</dbReference>
<gene>
    <name evidence="1" type="ORF">G3576_21505</name>
</gene>
<evidence type="ECO:0000313" key="1">
    <source>
        <dbReference type="EMBL" id="NGM22604.1"/>
    </source>
</evidence>
<dbReference type="SUPFAM" id="SSF101738">
    <property type="entry name" value="SspB-like"/>
    <property type="match status" value="1"/>
</dbReference>
<keyword evidence="2" id="KW-1185">Reference proteome</keyword>
<accession>A0A6M1LSQ7</accession>
<dbReference type="Pfam" id="PF04386">
    <property type="entry name" value="SspB"/>
    <property type="match status" value="1"/>
</dbReference>
<dbReference type="Proteomes" id="UP000475385">
    <property type="component" value="Unassembled WGS sequence"/>
</dbReference>
<organism evidence="1 2">
    <name type="scientific">Falsiroseomonas algicola</name>
    <dbReference type="NCBI Taxonomy" id="2716930"/>
    <lineage>
        <taxon>Bacteria</taxon>
        <taxon>Pseudomonadati</taxon>
        <taxon>Pseudomonadota</taxon>
        <taxon>Alphaproteobacteria</taxon>
        <taxon>Acetobacterales</taxon>
        <taxon>Roseomonadaceae</taxon>
        <taxon>Falsiroseomonas</taxon>
    </lineage>
</organism>
<reference evidence="1 2" key="1">
    <citation type="submission" date="2020-03" db="EMBL/GenBank/DDBJ databases">
        <title>Roseomonas stagni sp. nov., isolated from pond water in Japan.</title>
        <authorList>
            <person name="Furuhata K."/>
            <person name="Miyamoto H."/>
            <person name="Goto K."/>
        </authorList>
    </citation>
    <scope>NUCLEOTIDE SEQUENCE [LARGE SCALE GENOMIC DNA]</scope>
    <source>
        <strain evidence="1 2">PeD5</strain>
    </source>
</reference>
<dbReference type="AlphaFoldDB" id="A0A6M1LSQ7"/>
<dbReference type="InterPro" id="IPR036760">
    <property type="entry name" value="SspB-like_sf"/>
</dbReference>
<dbReference type="Gene3D" id="2.30.30.220">
    <property type="entry name" value="SspB-like"/>
    <property type="match status" value="1"/>
</dbReference>
<name>A0A6M1LSQ7_9PROT</name>
<dbReference type="EMBL" id="JAAIKB010000010">
    <property type="protein sequence ID" value="NGM22604.1"/>
    <property type="molecule type" value="Genomic_DNA"/>
</dbReference>
<proteinExistence type="predicted"/>
<protein>
    <recommendedName>
        <fullName evidence="3">Stringent starvation protein B</fullName>
    </recommendedName>
</protein>
<evidence type="ECO:0000313" key="2">
    <source>
        <dbReference type="Proteomes" id="UP000475385"/>
    </source>
</evidence>
<evidence type="ECO:0008006" key="3">
    <source>
        <dbReference type="Google" id="ProtNLM"/>
    </source>
</evidence>
<comment type="caution">
    <text evidence="1">The sequence shown here is derived from an EMBL/GenBank/DDBJ whole genome shotgun (WGS) entry which is preliminary data.</text>
</comment>